<dbReference type="EMBL" id="JAQQWN010000008">
    <property type="protein sequence ID" value="KAK8071001.1"/>
    <property type="molecule type" value="Genomic_DNA"/>
</dbReference>
<protein>
    <submittedName>
        <fullName evidence="2">Uncharacterized protein</fullName>
    </submittedName>
</protein>
<proteinExistence type="predicted"/>
<accession>A0ABR1VL21</accession>
<organism evidence="2 3">
    <name type="scientific">Apiospora hydei</name>
    <dbReference type="NCBI Taxonomy" id="1337664"/>
    <lineage>
        <taxon>Eukaryota</taxon>
        <taxon>Fungi</taxon>
        <taxon>Dikarya</taxon>
        <taxon>Ascomycota</taxon>
        <taxon>Pezizomycotina</taxon>
        <taxon>Sordariomycetes</taxon>
        <taxon>Xylariomycetidae</taxon>
        <taxon>Amphisphaeriales</taxon>
        <taxon>Apiosporaceae</taxon>
        <taxon>Apiospora</taxon>
    </lineage>
</organism>
<feature type="region of interest" description="Disordered" evidence="1">
    <location>
        <begin position="50"/>
        <end position="103"/>
    </location>
</feature>
<dbReference type="GeneID" id="92048579"/>
<feature type="compositionally biased region" description="Low complexity" evidence="1">
    <location>
        <begin position="60"/>
        <end position="85"/>
    </location>
</feature>
<evidence type="ECO:0000313" key="3">
    <source>
        <dbReference type="Proteomes" id="UP001433268"/>
    </source>
</evidence>
<comment type="caution">
    <text evidence="2">The sequence shown here is derived from an EMBL/GenBank/DDBJ whole genome shotgun (WGS) entry which is preliminary data.</text>
</comment>
<reference evidence="2 3" key="1">
    <citation type="submission" date="2023-01" db="EMBL/GenBank/DDBJ databases">
        <title>Analysis of 21 Apiospora genomes using comparative genomics revels a genus with tremendous synthesis potential of carbohydrate active enzymes and secondary metabolites.</title>
        <authorList>
            <person name="Sorensen T."/>
        </authorList>
    </citation>
    <scope>NUCLEOTIDE SEQUENCE [LARGE SCALE GENOMIC DNA]</scope>
    <source>
        <strain evidence="2 3">CBS 114990</strain>
    </source>
</reference>
<sequence>MPHDDRERYLAEVYCFACDCALCSLAPGPWRDDVDERLRQLETFWRKYHLGESDGPPLSPSSSSTTSSTAAGAATTTTATPSLPSDEPASDVLPTEVREGNDDGADAAVVDVKSLNQRRFLHDPTVCFAECREAAELILEAEEDVGDGAGGEDGDIAGCIDVTFAYEIALALTLLLGDAARASVFAARNRDRYIMTLGADSASAVRAGLCARNPCADRSFGLGLGGGGRIPSRVPDVGRLGRRRLRSGFGVRRIGNWGVRGPRRRQGPGTW</sequence>
<evidence type="ECO:0000256" key="1">
    <source>
        <dbReference type="SAM" id="MobiDB-lite"/>
    </source>
</evidence>
<name>A0ABR1VL21_9PEZI</name>
<dbReference type="Proteomes" id="UP001433268">
    <property type="component" value="Unassembled WGS sequence"/>
</dbReference>
<dbReference type="RefSeq" id="XP_066664809.1">
    <property type="nucleotide sequence ID" value="XM_066815519.1"/>
</dbReference>
<keyword evidence="3" id="KW-1185">Reference proteome</keyword>
<gene>
    <name evidence="2" type="ORF">PG997_011204</name>
</gene>
<evidence type="ECO:0000313" key="2">
    <source>
        <dbReference type="EMBL" id="KAK8071001.1"/>
    </source>
</evidence>